<feature type="domain" description="SBP-type" evidence="5">
    <location>
        <begin position="31"/>
        <end position="106"/>
    </location>
</feature>
<gene>
    <name evidence="6" type="ORF">D9Q98_009106</name>
</gene>
<dbReference type="Pfam" id="PF03110">
    <property type="entry name" value="SBP"/>
    <property type="match status" value="1"/>
</dbReference>
<name>A0A9D4TH93_CHLVU</name>
<feature type="compositionally biased region" description="Low complexity" evidence="4">
    <location>
        <begin position="250"/>
        <end position="260"/>
    </location>
</feature>
<protein>
    <recommendedName>
        <fullName evidence="5">SBP-type domain-containing protein</fullName>
    </recommendedName>
</protein>
<dbReference type="InterPro" id="IPR044817">
    <property type="entry name" value="SBP-like"/>
</dbReference>
<dbReference type="PANTHER" id="PTHR31251">
    <property type="entry name" value="SQUAMOSA PROMOTER-BINDING-LIKE PROTEIN 4"/>
    <property type="match status" value="1"/>
</dbReference>
<feature type="region of interest" description="Disordered" evidence="4">
    <location>
        <begin position="1"/>
        <end position="23"/>
    </location>
</feature>
<dbReference type="Proteomes" id="UP001055712">
    <property type="component" value="Unassembled WGS sequence"/>
</dbReference>
<feature type="region of interest" description="Disordered" evidence="4">
    <location>
        <begin position="116"/>
        <end position="195"/>
    </location>
</feature>
<comment type="caution">
    <text evidence="6">The sequence shown here is derived from an EMBL/GenBank/DDBJ whole genome shotgun (WGS) entry which is preliminary data.</text>
</comment>
<dbReference type="PANTHER" id="PTHR31251:SF169">
    <property type="entry name" value="SQUAMOSA PROMOTER-BINDING-LIKE PROTEIN 8"/>
    <property type="match status" value="1"/>
</dbReference>
<sequence length="457" mass="48909">MSGISPDSGGSSDTTLSDGHAAQAQPKGLTKLACRVPGCTLELRTGFLTRCRCCEFHSRQLSLELNGTLQRFCQQCGFFHPLEDFDDLRRSCRRSLERHRVCRRIRRQRAAEKLAAAAVLQPGSGDKVPRPQVGEEDGLLPTPHLDTEPLPATAASGSKKRRQQAAGGTGRKRAAPAAGSARQPAAASKKQKVQLKAEPLPVVVKVEAAATTTGNSGITVPQQPPQQRRQPPQQQQSLQRRQPLGSGPCQQQQQHSSESQVLLHTSVRLTPARLPAQTSFVTTLAQPPQLPASAMPAPLSAQPVGSPSQASVEGPRPMQPGSARAVIAATQQLMAAPPSASLAAAVPPSEWGGYLESIQPFVQHQLAVPPPPVLVEEALRILRAPTPSFMDIPSVSEMLDITADLGMLEELMQQHGPRHAPDLKSSSTTDSITPFTPAWPYLHLAPHVDLTAAARMH</sequence>
<feature type="region of interest" description="Disordered" evidence="4">
    <location>
        <begin position="291"/>
        <end position="320"/>
    </location>
</feature>
<feature type="compositionally biased region" description="Low complexity" evidence="4">
    <location>
        <begin position="225"/>
        <end position="243"/>
    </location>
</feature>
<keyword evidence="3" id="KW-0862">Zinc</keyword>
<keyword evidence="7" id="KW-1185">Reference proteome</keyword>
<dbReference type="OrthoDB" id="514967at2759"/>
<evidence type="ECO:0000313" key="7">
    <source>
        <dbReference type="Proteomes" id="UP001055712"/>
    </source>
</evidence>
<evidence type="ECO:0000256" key="4">
    <source>
        <dbReference type="SAM" id="MobiDB-lite"/>
    </source>
</evidence>
<dbReference type="PROSITE" id="PS51141">
    <property type="entry name" value="ZF_SBP"/>
    <property type="match status" value="1"/>
</dbReference>
<dbReference type="Gene3D" id="4.10.1100.10">
    <property type="entry name" value="Transcription factor, SBP-box domain"/>
    <property type="match status" value="1"/>
</dbReference>
<dbReference type="GO" id="GO:0008270">
    <property type="term" value="F:zinc ion binding"/>
    <property type="evidence" value="ECO:0007669"/>
    <property type="project" value="UniProtKB-KW"/>
</dbReference>
<feature type="region of interest" description="Disordered" evidence="4">
    <location>
        <begin position="214"/>
        <end position="261"/>
    </location>
</feature>
<evidence type="ECO:0000313" key="6">
    <source>
        <dbReference type="EMBL" id="KAI3425342.1"/>
    </source>
</evidence>
<feature type="compositionally biased region" description="Low complexity" evidence="4">
    <location>
        <begin position="291"/>
        <end position="303"/>
    </location>
</feature>
<keyword evidence="2" id="KW-0863">Zinc-finger</keyword>
<evidence type="ECO:0000259" key="5">
    <source>
        <dbReference type="PROSITE" id="PS51141"/>
    </source>
</evidence>
<proteinExistence type="predicted"/>
<feature type="compositionally biased region" description="Low complexity" evidence="4">
    <location>
        <begin position="175"/>
        <end position="188"/>
    </location>
</feature>
<dbReference type="InterPro" id="IPR036893">
    <property type="entry name" value="SBP_sf"/>
</dbReference>
<evidence type="ECO:0000256" key="2">
    <source>
        <dbReference type="ARBA" id="ARBA00022771"/>
    </source>
</evidence>
<keyword evidence="1" id="KW-0479">Metal-binding</keyword>
<organism evidence="6 7">
    <name type="scientific">Chlorella vulgaris</name>
    <name type="common">Green alga</name>
    <dbReference type="NCBI Taxonomy" id="3077"/>
    <lineage>
        <taxon>Eukaryota</taxon>
        <taxon>Viridiplantae</taxon>
        <taxon>Chlorophyta</taxon>
        <taxon>core chlorophytes</taxon>
        <taxon>Trebouxiophyceae</taxon>
        <taxon>Chlorellales</taxon>
        <taxon>Chlorellaceae</taxon>
        <taxon>Chlorella clade</taxon>
        <taxon>Chlorella</taxon>
    </lineage>
</organism>
<evidence type="ECO:0000256" key="1">
    <source>
        <dbReference type="ARBA" id="ARBA00022723"/>
    </source>
</evidence>
<feature type="compositionally biased region" description="Low complexity" evidence="4">
    <location>
        <begin position="1"/>
        <end position="19"/>
    </location>
</feature>
<dbReference type="AlphaFoldDB" id="A0A9D4TH93"/>
<reference evidence="6" key="2">
    <citation type="submission" date="2020-11" db="EMBL/GenBank/DDBJ databases">
        <authorList>
            <person name="Cecchin M."/>
            <person name="Marcolungo L."/>
            <person name="Rossato M."/>
            <person name="Girolomoni L."/>
            <person name="Cosentino E."/>
            <person name="Cuine S."/>
            <person name="Li-Beisson Y."/>
            <person name="Delledonne M."/>
            <person name="Ballottari M."/>
        </authorList>
    </citation>
    <scope>NUCLEOTIDE SEQUENCE</scope>
    <source>
        <strain evidence="6">211/11P</strain>
        <tissue evidence="6">Whole cell</tissue>
    </source>
</reference>
<evidence type="ECO:0000256" key="3">
    <source>
        <dbReference type="ARBA" id="ARBA00022833"/>
    </source>
</evidence>
<dbReference type="InterPro" id="IPR004333">
    <property type="entry name" value="SBP_dom"/>
</dbReference>
<dbReference type="SUPFAM" id="SSF103612">
    <property type="entry name" value="SBT domain"/>
    <property type="match status" value="1"/>
</dbReference>
<accession>A0A9D4TH93</accession>
<dbReference type="GO" id="GO:0005634">
    <property type="term" value="C:nucleus"/>
    <property type="evidence" value="ECO:0007669"/>
    <property type="project" value="InterPro"/>
</dbReference>
<dbReference type="GO" id="GO:0003677">
    <property type="term" value="F:DNA binding"/>
    <property type="evidence" value="ECO:0007669"/>
    <property type="project" value="InterPro"/>
</dbReference>
<dbReference type="EMBL" id="SIDB01000012">
    <property type="protein sequence ID" value="KAI3425342.1"/>
    <property type="molecule type" value="Genomic_DNA"/>
</dbReference>
<reference evidence="6" key="1">
    <citation type="journal article" date="2019" name="Plant J.">
        <title>Chlorella vulgaris genome assembly and annotation reveals the molecular basis for metabolic acclimation to high light conditions.</title>
        <authorList>
            <person name="Cecchin M."/>
            <person name="Marcolungo L."/>
            <person name="Rossato M."/>
            <person name="Girolomoni L."/>
            <person name="Cosentino E."/>
            <person name="Cuine S."/>
            <person name="Li-Beisson Y."/>
            <person name="Delledonne M."/>
            <person name="Ballottari M."/>
        </authorList>
    </citation>
    <scope>NUCLEOTIDE SEQUENCE</scope>
    <source>
        <strain evidence="6">211/11P</strain>
    </source>
</reference>